<evidence type="ECO:0000313" key="2">
    <source>
        <dbReference type="Proteomes" id="UP000256774"/>
    </source>
</evidence>
<gene>
    <name evidence="1" type="ORF">DFR26_1043</name>
</gene>
<protein>
    <submittedName>
        <fullName evidence="1">ParD-like antitoxin of type II ParDE toxin-antitoxin system</fullName>
    </submittedName>
</protein>
<dbReference type="AlphaFoldDB" id="A0A3E0H7T4"/>
<dbReference type="InterPro" id="IPR021831">
    <property type="entry name" value="ParD-like"/>
</dbReference>
<accession>A0A3E0H7T4</accession>
<organism evidence="1 2">
    <name type="scientific">Paraperlucidibaca baekdonensis</name>
    <dbReference type="NCBI Taxonomy" id="748120"/>
    <lineage>
        <taxon>Bacteria</taxon>
        <taxon>Pseudomonadati</taxon>
        <taxon>Pseudomonadota</taxon>
        <taxon>Gammaproteobacteria</taxon>
        <taxon>Moraxellales</taxon>
        <taxon>Moraxellaceae</taxon>
        <taxon>Paraperlucidibaca</taxon>
    </lineage>
</organism>
<dbReference type="Pfam" id="PF11903">
    <property type="entry name" value="ParD_like"/>
    <property type="match status" value="1"/>
</dbReference>
<name>A0A3E0H7T4_9GAMM</name>
<evidence type="ECO:0000313" key="1">
    <source>
        <dbReference type="EMBL" id="REH38876.1"/>
    </source>
</evidence>
<dbReference type="RefSeq" id="WP_116207902.1">
    <property type="nucleotide sequence ID" value="NZ_QUNR01000002.1"/>
</dbReference>
<comment type="caution">
    <text evidence="1">The sequence shown here is derived from an EMBL/GenBank/DDBJ whole genome shotgun (WGS) entry which is preliminary data.</text>
</comment>
<dbReference type="OrthoDB" id="5422561at2"/>
<dbReference type="Proteomes" id="UP000256774">
    <property type="component" value="Unassembled WGS sequence"/>
</dbReference>
<dbReference type="EMBL" id="QUNR01000002">
    <property type="protein sequence ID" value="REH38876.1"/>
    <property type="molecule type" value="Genomic_DNA"/>
</dbReference>
<reference evidence="1 2" key="1">
    <citation type="submission" date="2018-08" db="EMBL/GenBank/DDBJ databases">
        <title>Genomic Encyclopedia of Type Strains, Phase IV (KMG-IV): sequencing the most valuable type-strain genomes for metagenomic binning, comparative biology and taxonomic classification.</title>
        <authorList>
            <person name="Goeker M."/>
        </authorList>
    </citation>
    <scope>NUCLEOTIDE SEQUENCE [LARGE SCALE GENOMIC DNA]</scope>
    <source>
        <strain evidence="1 2">DSM 26022</strain>
    </source>
</reference>
<sequence length="77" mass="8482">MSTPVKLDNALVESARIYGQAVHRSTPKQIEHWATVGRIAEANPEYSYACIVSLLRSKAEAAAGELTPYTFDDDVTR</sequence>
<keyword evidence="2" id="KW-1185">Reference proteome</keyword>
<proteinExistence type="predicted"/>